<organism evidence="4 5">
    <name type="scientific">Streptomyces calidiresistens</name>
    <dbReference type="NCBI Taxonomy" id="1485586"/>
    <lineage>
        <taxon>Bacteria</taxon>
        <taxon>Bacillati</taxon>
        <taxon>Actinomycetota</taxon>
        <taxon>Actinomycetes</taxon>
        <taxon>Kitasatosporales</taxon>
        <taxon>Streptomycetaceae</taxon>
        <taxon>Streptomyces</taxon>
    </lineage>
</organism>
<dbReference type="Pfam" id="PF01740">
    <property type="entry name" value="STAS"/>
    <property type="match status" value="1"/>
</dbReference>
<gene>
    <name evidence="4" type="ORF">FOE67_25900</name>
</gene>
<accession>A0A7W3T8N2</accession>
<evidence type="ECO:0000259" key="3">
    <source>
        <dbReference type="PROSITE" id="PS50801"/>
    </source>
</evidence>
<dbReference type="NCBIfam" id="TIGR00377">
    <property type="entry name" value="ant_ant_sig"/>
    <property type="match status" value="1"/>
</dbReference>
<dbReference type="PANTHER" id="PTHR33495:SF2">
    <property type="entry name" value="ANTI-SIGMA FACTOR ANTAGONIST TM_1081-RELATED"/>
    <property type="match status" value="1"/>
</dbReference>
<dbReference type="RefSeq" id="WP_182667348.1">
    <property type="nucleotide sequence ID" value="NZ_VKHS01001213.1"/>
</dbReference>
<dbReference type="SUPFAM" id="SSF52091">
    <property type="entry name" value="SpoIIaa-like"/>
    <property type="match status" value="1"/>
</dbReference>
<protein>
    <recommendedName>
        <fullName evidence="2">Anti-sigma factor antagonist</fullName>
    </recommendedName>
</protein>
<dbReference type="CDD" id="cd07043">
    <property type="entry name" value="STAS_anti-anti-sigma_factors"/>
    <property type="match status" value="1"/>
</dbReference>
<dbReference type="Proteomes" id="UP000530234">
    <property type="component" value="Unassembled WGS sequence"/>
</dbReference>
<name>A0A7W3T8N2_9ACTN</name>
<reference evidence="5" key="1">
    <citation type="submission" date="2019-10" db="EMBL/GenBank/DDBJ databases">
        <title>Streptomyces sp. nov., a novel actinobacterium isolated from alkaline environment.</title>
        <authorList>
            <person name="Golinska P."/>
        </authorList>
    </citation>
    <scope>NUCLEOTIDE SEQUENCE [LARGE SCALE GENOMIC DNA]</scope>
    <source>
        <strain evidence="5">DSM 42108</strain>
    </source>
</reference>
<dbReference type="PROSITE" id="PS50801">
    <property type="entry name" value="STAS"/>
    <property type="match status" value="1"/>
</dbReference>
<dbReference type="AlphaFoldDB" id="A0A7W3T8N2"/>
<dbReference type="EMBL" id="VKHS01001213">
    <property type="protein sequence ID" value="MBB0232828.1"/>
    <property type="molecule type" value="Genomic_DNA"/>
</dbReference>
<feature type="domain" description="STAS" evidence="3">
    <location>
        <begin position="27"/>
        <end position="125"/>
    </location>
</feature>
<proteinExistence type="inferred from homology"/>
<keyword evidence="5" id="KW-1185">Reference proteome</keyword>
<dbReference type="GO" id="GO:0043856">
    <property type="term" value="F:anti-sigma factor antagonist activity"/>
    <property type="evidence" value="ECO:0007669"/>
    <property type="project" value="InterPro"/>
</dbReference>
<evidence type="ECO:0000256" key="1">
    <source>
        <dbReference type="ARBA" id="ARBA00009013"/>
    </source>
</evidence>
<dbReference type="InterPro" id="IPR003658">
    <property type="entry name" value="Anti-sigma_ant"/>
</dbReference>
<comment type="similarity">
    <text evidence="1 2">Belongs to the anti-sigma-factor antagonist family.</text>
</comment>
<dbReference type="Gene3D" id="3.30.750.24">
    <property type="entry name" value="STAS domain"/>
    <property type="match status" value="1"/>
</dbReference>
<dbReference type="InterPro" id="IPR036513">
    <property type="entry name" value="STAS_dom_sf"/>
</dbReference>
<evidence type="ECO:0000313" key="5">
    <source>
        <dbReference type="Proteomes" id="UP000530234"/>
    </source>
</evidence>
<evidence type="ECO:0000313" key="4">
    <source>
        <dbReference type="EMBL" id="MBB0232828.1"/>
    </source>
</evidence>
<comment type="caution">
    <text evidence="4">The sequence shown here is derived from an EMBL/GenBank/DDBJ whole genome shotgun (WGS) entry which is preliminary data.</text>
</comment>
<evidence type="ECO:0000256" key="2">
    <source>
        <dbReference type="RuleBase" id="RU003749"/>
    </source>
</evidence>
<dbReference type="InterPro" id="IPR002645">
    <property type="entry name" value="STAS_dom"/>
</dbReference>
<dbReference type="PANTHER" id="PTHR33495">
    <property type="entry name" value="ANTI-SIGMA FACTOR ANTAGONIST TM_1081-RELATED-RELATED"/>
    <property type="match status" value="1"/>
</dbReference>
<sequence length="125" mass="13253">MSEVDPGNADQAEEPEQLWVSRAGDGGVRVVTLAGEIDYHNRAAFAAALTVPPGPCPRLVLDMRRVSFMDSTGLNALIAAHRALDAAGGRLSLVAPTGMIKRTMGIVGIDAFIESHDTLDEALRE</sequence>